<reference evidence="2 3" key="1">
    <citation type="submission" date="2024-02" db="EMBL/GenBank/DDBJ databases">
        <title>A draft genome for the cacao thread blight pathogen Marasmius crinis-equi.</title>
        <authorList>
            <person name="Cohen S.P."/>
            <person name="Baruah I.K."/>
            <person name="Amoako-Attah I."/>
            <person name="Bukari Y."/>
            <person name="Meinhardt L.W."/>
            <person name="Bailey B.A."/>
        </authorList>
    </citation>
    <scope>NUCLEOTIDE SEQUENCE [LARGE SCALE GENOMIC DNA]</scope>
    <source>
        <strain evidence="2 3">GH-76</strain>
    </source>
</reference>
<organism evidence="2 3">
    <name type="scientific">Marasmius crinis-equi</name>
    <dbReference type="NCBI Taxonomy" id="585013"/>
    <lineage>
        <taxon>Eukaryota</taxon>
        <taxon>Fungi</taxon>
        <taxon>Dikarya</taxon>
        <taxon>Basidiomycota</taxon>
        <taxon>Agaricomycotina</taxon>
        <taxon>Agaricomycetes</taxon>
        <taxon>Agaricomycetidae</taxon>
        <taxon>Agaricales</taxon>
        <taxon>Marasmiineae</taxon>
        <taxon>Marasmiaceae</taxon>
        <taxon>Marasmius</taxon>
    </lineage>
</organism>
<dbReference type="Proteomes" id="UP001465976">
    <property type="component" value="Unassembled WGS sequence"/>
</dbReference>
<evidence type="ECO:0000256" key="1">
    <source>
        <dbReference type="SAM" id="MobiDB-lite"/>
    </source>
</evidence>
<name>A0ABR3EY69_9AGAR</name>
<keyword evidence="3" id="KW-1185">Reference proteome</keyword>
<feature type="compositionally biased region" description="Basic and acidic residues" evidence="1">
    <location>
        <begin position="1"/>
        <end position="12"/>
    </location>
</feature>
<evidence type="ECO:0000313" key="3">
    <source>
        <dbReference type="Proteomes" id="UP001465976"/>
    </source>
</evidence>
<evidence type="ECO:0000313" key="2">
    <source>
        <dbReference type="EMBL" id="KAL0567748.1"/>
    </source>
</evidence>
<feature type="region of interest" description="Disordered" evidence="1">
    <location>
        <begin position="1"/>
        <end position="29"/>
    </location>
</feature>
<accession>A0ABR3EY69</accession>
<comment type="caution">
    <text evidence="2">The sequence shown here is derived from an EMBL/GenBank/DDBJ whole genome shotgun (WGS) entry which is preliminary data.</text>
</comment>
<dbReference type="EMBL" id="JBAHYK010001509">
    <property type="protein sequence ID" value="KAL0567748.1"/>
    <property type="molecule type" value="Genomic_DNA"/>
</dbReference>
<protein>
    <submittedName>
        <fullName evidence="2">Uncharacterized protein</fullName>
    </submittedName>
</protein>
<gene>
    <name evidence="2" type="ORF">V5O48_014248</name>
</gene>
<sequence>MSSPQRDHELGHRTTTHHSPSVPCGSPQSLSDLLAAQISDIDLDGGSSTTRTISLAPKSISAQPSPTLLSFKNVSPHTTRPNHVVVHADKAEIEALETAKQRALQRNDKWAAWEIDQTIERAKNGVVVPHNYLGMPYTPNVHGPLRKIDLGGRNMQFVYWDTNLGGMPKYLYSCTIMPEGTNPHQEYDWRSEGVQVFTIGEFDSLSEITKETFMTVISGQKLFIRVNDQNGTSIRDTTIQMDGVLRNSLLTTPQIAG</sequence>
<proteinExistence type="predicted"/>